<keyword evidence="2" id="KW-1185">Reference proteome</keyword>
<reference evidence="2" key="1">
    <citation type="submission" date="2015-11" db="EMBL/GenBank/DDBJ databases">
        <authorList>
            <person name="Seth-Smith H.M.B."/>
        </authorList>
    </citation>
    <scope>NUCLEOTIDE SEQUENCE [LARGE SCALE GENOMIC DNA]</scope>
    <source>
        <strain evidence="2">2013Ark11</strain>
    </source>
</reference>
<organism evidence="1 2">
    <name type="scientific">Candidatus Ichthyocystis hellenicum</name>
    <dbReference type="NCBI Taxonomy" id="1561003"/>
    <lineage>
        <taxon>Bacteria</taxon>
        <taxon>Pseudomonadati</taxon>
        <taxon>Pseudomonadota</taxon>
        <taxon>Betaproteobacteria</taxon>
        <taxon>Burkholderiales</taxon>
        <taxon>Candidatus Ichthyocystis</taxon>
    </lineage>
</organism>
<dbReference type="Proteomes" id="UP000198651">
    <property type="component" value="Chromosome I"/>
</dbReference>
<protein>
    <submittedName>
        <fullName evidence="1">Uncharacterized protein</fullName>
    </submittedName>
</protein>
<proteinExistence type="predicted"/>
<accession>A0A0S4M3Z3</accession>
<evidence type="ECO:0000313" key="1">
    <source>
        <dbReference type="EMBL" id="CUT17692.1"/>
    </source>
</evidence>
<dbReference type="RefSeq" id="WP_092343533.1">
    <property type="nucleotide sequence ID" value="NZ_LN906597.1"/>
</dbReference>
<evidence type="ECO:0000313" key="2">
    <source>
        <dbReference type="Proteomes" id="UP000198651"/>
    </source>
</evidence>
<dbReference type="OrthoDB" id="9938268at2"/>
<sequence>MDGIHTNEQYYFINQDGYYACSDKSDDATFSCDKFLEINEQYSFKSLTSTDLFPVNLVISNSTKNDVTYCHQLLKYLCCGYGYNINLQSMSETCDDNFLKEYATKCGYKITEDSYSIMNKYKNNFVNKIDSVLTHLCNSFSFLERLGDGRVILIDLMNKICSSFSRYLYKLRPVCIEILESKIIPKVIKAIFDSKVIDGEFERKMTYPEMEQLFLYFVTFLERLVIVRAMRYWSNFCNENRHLLSLISNIDWSNPFTSAYNYEKISIPNIIHPAAFTHSFGEYISFMAVAKINEIISNFFDKYYHELRKIIRSKCSYICNYSSSVLDDLRKLRRELNYKTSPLLEEELKKKIMEEKIKDSFINFFDDLLIWNKCEVTENDKLLIFDNVVSHMRDFLLDNFPDDIYKIIIRFQKSVWSSRRRVLRGGNHFRTIEDKWGVKLHPEDNYKILSIRKKFYSRSRKAIYDKFSEMLKEGYEFSDGIVVGTVDWDKISKNLFPIAHETVRNLLDEQRKEIHSILFKMRILEDVSIFDGCYSGTREATSEERDSILKIVTKYAYRQIRDSFGKIWKDLVKKEKSNISKKNDCVDKLLSSDETSNNCANFKLASPVDGEDLIVSTSLSQNIMLETDSSSENLSCYSLGMKEEKIFNRWGLNLHPDDDKIILFIRRKFTNKIVDYLRIMFSGMLKRRDVLPSGKVLCNSSWAVVSSELFPLAIQSVQSILEEEYAELDKVISKARVVDVSVSDDLFCTIRKITDDEKNNLVLRAKIFIKKVLKYSVRLSWIDASRLKEDNYSSKEVHEDVDNVSVVDGNCEDRNIFPHTKIKLGTKYGYKEMSKDVDEYSLVKGSWGVKLRYDDNIAILNIRKKYSAKMRVSIWNKFSSMIDNNHVFEDGTTIGRFAWFRMSRRLSPIARNEVKHILDDESKVLEDVISKARVVVDSSTDRGLMPTEKSIVLGNINRLVFTALKSLCSKVWSDIIFSLDESSGNVEDTVFADDSSKTVLCYSDLSYEDDSAILNVRKKFSYEINTCVRKKFLEMIKNKYKFDDGTVVCKSDWKHISKNMLPIARREIYPIIDRERVEIDEMLSKSRVIVSEPCGHSRSRNLTSSEKFNIMATIMRSVHRQASHLIARVWHRVVESLDENYLESFVGYDFGSGIVSSSKLPDLMDEDKSELENIRLEFIGNLGPIICKAISSLLLDVDISVLVPEDINYDVVKKSDFLFKEGGFLCRIKSLLSCAQAIESSGDSRFITDSERKLFFKIFMCRVYNDRLHLVRKRTREFNLLHHSSRANSSSLSRVEGENHDENEINIFSDFGCVSRDHSYAKI</sequence>
<name>A0A0S4M3Z3_9BURK</name>
<gene>
    <name evidence="1" type="ORF">Ark11_0869</name>
</gene>
<dbReference type="EMBL" id="LN906597">
    <property type="protein sequence ID" value="CUT17692.1"/>
    <property type="molecule type" value="Genomic_DNA"/>
</dbReference>